<evidence type="ECO:0000313" key="1">
    <source>
        <dbReference type="EMBL" id="AFK04787.1"/>
    </source>
</evidence>
<proteinExistence type="predicted"/>
<evidence type="ECO:0000313" key="2">
    <source>
        <dbReference type="Proteomes" id="UP000002875"/>
    </source>
</evidence>
<accession>A0ABM5N5P9</accession>
<organism evidence="1 2">
    <name type="scientific">Emticicia oligotrophica (strain DSM 17448 / CIP 109782 / MTCC 6937 / GPTSA100-15)</name>
    <dbReference type="NCBI Taxonomy" id="929562"/>
    <lineage>
        <taxon>Bacteria</taxon>
        <taxon>Pseudomonadati</taxon>
        <taxon>Bacteroidota</taxon>
        <taxon>Cytophagia</taxon>
        <taxon>Cytophagales</taxon>
        <taxon>Leadbetterellaceae</taxon>
        <taxon>Emticicia</taxon>
    </lineage>
</organism>
<evidence type="ECO:0008006" key="3">
    <source>
        <dbReference type="Google" id="ProtNLM"/>
    </source>
</evidence>
<reference evidence="1 2" key="1">
    <citation type="submission" date="2011-07" db="EMBL/GenBank/DDBJ databases">
        <title>The complete genome of chromosome of Emticicia oligotrophica DSM 17448.</title>
        <authorList>
            <consortium name="US DOE Joint Genome Institute (JGI-PGF)"/>
            <person name="Lucas S."/>
            <person name="Han J."/>
            <person name="Lapidus A."/>
            <person name="Bruce D."/>
            <person name="Goodwin L."/>
            <person name="Pitluck S."/>
            <person name="Peters L."/>
            <person name="Kyrpides N."/>
            <person name="Mavromatis K."/>
            <person name="Ivanova N."/>
            <person name="Ovchinnikova G."/>
            <person name="Teshima H."/>
            <person name="Detter J.C."/>
            <person name="Tapia R."/>
            <person name="Han C."/>
            <person name="Land M."/>
            <person name="Hauser L."/>
            <person name="Markowitz V."/>
            <person name="Cheng J.-F."/>
            <person name="Hugenholtz P."/>
            <person name="Woyke T."/>
            <person name="Wu D."/>
            <person name="Tindall B."/>
            <person name="Pomrenke H."/>
            <person name="Brambilla E."/>
            <person name="Klenk H.-P."/>
            <person name="Eisen J.A."/>
        </authorList>
    </citation>
    <scope>NUCLEOTIDE SEQUENCE [LARGE SCALE GENOMIC DNA]</scope>
    <source>
        <strain evidence="1 2">DSM 17448</strain>
    </source>
</reference>
<sequence length="31" mass="3235">MYDWFISPKGLTHSVGVGTLSLVAGQVARGS</sequence>
<dbReference type="Proteomes" id="UP000002875">
    <property type="component" value="Chromosome"/>
</dbReference>
<dbReference type="EMBL" id="CP002961">
    <property type="protein sequence ID" value="AFK04787.1"/>
    <property type="molecule type" value="Genomic_DNA"/>
</dbReference>
<gene>
    <name evidence="1" type="ordered locus">Emtol_3661</name>
</gene>
<name>A0ABM5N5P9_EMTOG</name>
<protein>
    <recommendedName>
        <fullName evidence="3">Biopterin-dependent aromatic amino acid hydroxylase family profile domain-containing protein</fullName>
    </recommendedName>
</protein>
<keyword evidence="2" id="KW-1185">Reference proteome</keyword>